<dbReference type="Pfam" id="PF13359">
    <property type="entry name" value="DDE_Tnp_4"/>
    <property type="match status" value="1"/>
</dbReference>
<reference evidence="5" key="1">
    <citation type="submission" date="2016-04" db="EMBL/GenBank/DDBJ databases">
        <authorList>
            <person name="Guldener U."/>
            <person name="Guldener U."/>
        </authorList>
    </citation>
    <scope>NUCLEOTIDE SEQUENCE [LARGE SCALE GENOMIC DNA]</scope>
    <source>
        <strain evidence="5">UB2112</strain>
    </source>
</reference>
<accession>A0A1K0GWB7</accession>
<evidence type="ECO:0000256" key="2">
    <source>
        <dbReference type="ARBA" id="ARBA00022723"/>
    </source>
</evidence>
<evidence type="ECO:0000313" key="5">
    <source>
        <dbReference type="Proteomes" id="UP000179920"/>
    </source>
</evidence>
<feature type="domain" description="DDE Tnp4" evidence="3">
    <location>
        <begin position="100"/>
        <end position="251"/>
    </location>
</feature>
<evidence type="ECO:0000256" key="1">
    <source>
        <dbReference type="ARBA" id="ARBA00001968"/>
    </source>
</evidence>
<dbReference type="InterPro" id="IPR027806">
    <property type="entry name" value="HARBI1_dom"/>
</dbReference>
<name>A0A1K0GWB7_9BASI</name>
<comment type="cofactor">
    <cofactor evidence="1">
        <name>a divalent metal cation</name>
        <dbReference type="ChEBI" id="CHEBI:60240"/>
    </cofactor>
</comment>
<dbReference type="OrthoDB" id="2555781at2759"/>
<evidence type="ECO:0000259" key="3">
    <source>
        <dbReference type="Pfam" id="PF13359"/>
    </source>
</evidence>
<dbReference type="Proteomes" id="UP000179920">
    <property type="component" value="Chromosome I"/>
</dbReference>
<gene>
    <name evidence="4" type="ORF">UBRO_21034</name>
</gene>
<protein>
    <recommendedName>
        <fullName evidence="3">DDE Tnp4 domain-containing protein</fullName>
    </recommendedName>
</protein>
<organism evidence="4 5">
    <name type="scientific">Ustilago bromivora</name>
    <dbReference type="NCBI Taxonomy" id="307758"/>
    <lineage>
        <taxon>Eukaryota</taxon>
        <taxon>Fungi</taxon>
        <taxon>Dikarya</taxon>
        <taxon>Basidiomycota</taxon>
        <taxon>Ustilaginomycotina</taxon>
        <taxon>Ustilaginomycetes</taxon>
        <taxon>Ustilaginales</taxon>
        <taxon>Ustilaginaceae</taxon>
        <taxon>Ustilago</taxon>
    </lineage>
</organism>
<keyword evidence="2" id="KW-0479">Metal-binding</keyword>
<proteinExistence type="predicted"/>
<dbReference type="GO" id="GO:0046872">
    <property type="term" value="F:metal ion binding"/>
    <property type="evidence" value="ECO:0007669"/>
    <property type="project" value="UniProtKB-KW"/>
</dbReference>
<dbReference type="EMBL" id="LT558117">
    <property type="protein sequence ID" value="SAM62892.1"/>
    <property type="molecule type" value="Genomic_DNA"/>
</dbReference>
<dbReference type="AlphaFoldDB" id="A0A1K0GWB7"/>
<evidence type="ECO:0000313" key="4">
    <source>
        <dbReference type="EMBL" id="SAM62892.1"/>
    </source>
</evidence>
<sequence>MTRASSGSATNTCTVSENHILHHSQVNVLRMCYIASERSVQGSQPKPTRTQPSGYSQMYISTGLTQLVSLRTTGSTQTGFRRTTAYTGVEEWGKGWLVVNGTHVPLAWKPGVCSQEHFCYKGFHSMNVALVILPHLLWIVKSVVGQPGSVQDSKVWASGSNILKKPHLYLDEGEFIWVDGRYGHSAITVGPFSHIAADKSRDLQYFNYMLSQVRVRVKHAIAYLKNRFQYLTGYCGNIYHVEDHITAAQTIHASIVTHTFTS</sequence>